<dbReference type="InterPro" id="IPR001080">
    <property type="entry name" value="3Fe4S_ferredoxin"/>
</dbReference>
<dbReference type="RefSeq" id="WP_193500022.1">
    <property type="nucleotide sequence ID" value="NZ_JADCKC010000001.1"/>
</dbReference>
<comment type="caution">
    <text evidence="8">The sequence shown here is derived from an EMBL/GenBank/DDBJ whole genome shotgun (WGS) entry which is preliminary data.</text>
</comment>
<keyword evidence="3 6" id="KW-0249">Electron transport</keyword>
<evidence type="ECO:0000313" key="9">
    <source>
        <dbReference type="Proteomes" id="UP000768567"/>
    </source>
</evidence>
<dbReference type="PRINTS" id="PR00352">
    <property type="entry name" value="3FE4SFRDOXIN"/>
</dbReference>
<comment type="function">
    <text evidence="6">Ferredoxins are iron-sulfur proteins that transfer electrons in a wide variety of metabolic reactions.</text>
</comment>
<name>A0ABR9R0V4_9FIRM</name>
<dbReference type="InterPro" id="IPR017896">
    <property type="entry name" value="4Fe4S_Fe-S-bd"/>
</dbReference>
<feature type="domain" description="4Fe-4S ferredoxin-type" evidence="7">
    <location>
        <begin position="1"/>
        <end position="29"/>
    </location>
</feature>
<organism evidence="8 9">
    <name type="scientific">Gemmiger gallinarum</name>
    <dbReference type="NCBI Taxonomy" id="2779354"/>
    <lineage>
        <taxon>Bacteria</taxon>
        <taxon>Bacillati</taxon>
        <taxon>Bacillota</taxon>
        <taxon>Clostridia</taxon>
        <taxon>Eubacteriales</taxon>
        <taxon>Gemmiger</taxon>
    </lineage>
</organism>
<accession>A0ABR9R0V4</accession>
<evidence type="ECO:0000313" key="8">
    <source>
        <dbReference type="EMBL" id="MBE5036735.1"/>
    </source>
</evidence>
<evidence type="ECO:0000256" key="2">
    <source>
        <dbReference type="ARBA" id="ARBA00022723"/>
    </source>
</evidence>
<evidence type="ECO:0000256" key="4">
    <source>
        <dbReference type="ARBA" id="ARBA00023004"/>
    </source>
</evidence>
<dbReference type="Gene3D" id="3.30.70.20">
    <property type="match status" value="1"/>
</dbReference>
<dbReference type="EMBL" id="JADCKC010000001">
    <property type="protein sequence ID" value="MBE5036735.1"/>
    <property type="molecule type" value="Genomic_DNA"/>
</dbReference>
<evidence type="ECO:0000256" key="5">
    <source>
        <dbReference type="ARBA" id="ARBA00023014"/>
    </source>
</evidence>
<reference evidence="8 9" key="1">
    <citation type="submission" date="2020-10" db="EMBL/GenBank/DDBJ databases">
        <title>ChiBAC.</title>
        <authorList>
            <person name="Zenner C."/>
            <person name="Hitch T.C.A."/>
            <person name="Clavel T."/>
        </authorList>
    </citation>
    <scope>NUCLEOTIDE SEQUENCE [LARGE SCALE GENOMIC DNA]</scope>
    <source>
        <strain evidence="8 9">DSM 109015</strain>
    </source>
</reference>
<keyword evidence="9" id="KW-1185">Reference proteome</keyword>
<dbReference type="SUPFAM" id="SSF54862">
    <property type="entry name" value="4Fe-4S ferredoxins"/>
    <property type="match status" value="1"/>
</dbReference>
<evidence type="ECO:0000259" key="7">
    <source>
        <dbReference type="PROSITE" id="PS51379"/>
    </source>
</evidence>
<keyword evidence="2 6" id="KW-0479">Metal-binding</keyword>
<dbReference type="PROSITE" id="PS51379">
    <property type="entry name" value="4FE4S_FER_2"/>
    <property type="match status" value="1"/>
</dbReference>
<keyword evidence="5 6" id="KW-0411">Iron-sulfur</keyword>
<sequence length="65" mass="7070">MKAIVDRDTCIGCGLCCASCPDVFRMRDDGIAEAYQPVEEADQAAVQCAMEECPVSAIRWDDPPC</sequence>
<evidence type="ECO:0000256" key="3">
    <source>
        <dbReference type="ARBA" id="ARBA00022982"/>
    </source>
</evidence>
<dbReference type="PANTHER" id="PTHR36923:SF3">
    <property type="entry name" value="FERREDOXIN"/>
    <property type="match status" value="1"/>
</dbReference>
<dbReference type="Pfam" id="PF13370">
    <property type="entry name" value="Fer4_13"/>
    <property type="match status" value="1"/>
</dbReference>
<keyword evidence="1 6" id="KW-0813">Transport</keyword>
<keyword evidence="4 6" id="KW-0408">Iron</keyword>
<dbReference type="PANTHER" id="PTHR36923">
    <property type="entry name" value="FERREDOXIN"/>
    <property type="match status" value="1"/>
</dbReference>
<gene>
    <name evidence="8" type="ORF">INF35_02875</name>
</gene>
<protein>
    <recommendedName>
        <fullName evidence="6">Ferredoxin</fullName>
    </recommendedName>
</protein>
<proteinExistence type="predicted"/>
<evidence type="ECO:0000256" key="6">
    <source>
        <dbReference type="RuleBase" id="RU368020"/>
    </source>
</evidence>
<evidence type="ECO:0000256" key="1">
    <source>
        <dbReference type="ARBA" id="ARBA00022448"/>
    </source>
</evidence>
<dbReference type="InterPro" id="IPR051269">
    <property type="entry name" value="Fe-S_cluster_ET"/>
</dbReference>
<dbReference type="Proteomes" id="UP000768567">
    <property type="component" value="Unassembled WGS sequence"/>
</dbReference>